<evidence type="ECO:0000256" key="3">
    <source>
        <dbReference type="ARBA" id="ARBA00023002"/>
    </source>
</evidence>
<evidence type="ECO:0000256" key="2">
    <source>
        <dbReference type="ARBA" id="ARBA00022857"/>
    </source>
</evidence>
<dbReference type="InterPro" id="IPR002347">
    <property type="entry name" value="SDR_fam"/>
</dbReference>
<dbReference type="Proteomes" id="UP000184330">
    <property type="component" value="Unassembled WGS sequence"/>
</dbReference>
<accession>A0A1L7WKH6</accession>
<dbReference type="STRING" id="576137.A0A1L7WKH6"/>
<comment type="similarity">
    <text evidence="1">Belongs to the short-chain dehydrogenases/reductases (SDR) family.</text>
</comment>
<sequence length="322" mass="34969">MGLSQSSPTVTEKTIPDQSGKVFIVTGSTSGVGRELAKILYASNARVYVAARSADKAKTTIEIIKAECPKSNGGLSFLKLELSDLSTIKASAEEFLSKETRLDVLWNNAGVMIPPQGSKTSQDFELQLGTNNLGPFLFTKLLTPLMAKTARLTSLGSVRTVWVASGAVNMSPKGGVDMANLDYKVDKSAWHKYSVTKAGNYLHATEFARRHKEDGIVSVAIDPGMLKTDLWVNTPGWQMAIANFLLHEPIYGAYTELYGGLSPDITLEKTGAWIKPWGKISKIREDLEASSKSEKEGGSGIGAEFWNWSEEQVRPFAGVTKS</sequence>
<keyword evidence="2" id="KW-0521">NADP</keyword>
<reference evidence="4 5" key="1">
    <citation type="submission" date="2016-03" db="EMBL/GenBank/DDBJ databases">
        <authorList>
            <person name="Ploux O."/>
        </authorList>
    </citation>
    <scope>NUCLEOTIDE SEQUENCE [LARGE SCALE GENOMIC DNA]</scope>
    <source>
        <strain evidence="4 5">UAMH 11012</strain>
    </source>
</reference>
<evidence type="ECO:0000313" key="4">
    <source>
        <dbReference type="EMBL" id="CZR53266.1"/>
    </source>
</evidence>
<evidence type="ECO:0000313" key="5">
    <source>
        <dbReference type="Proteomes" id="UP000184330"/>
    </source>
</evidence>
<dbReference type="PANTHER" id="PTHR24320">
    <property type="entry name" value="RETINOL DEHYDROGENASE"/>
    <property type="match status" value="1"/>
</dbReference>
<dbReference type="InterPro" id="IPR036291">
    <property type="entry name" value="NAD(P)-bd_dom_sf"/>
</dbReference>
<keyword evidence="3" id="KW-0560">Oxidoreductase</keyword>
<dbReference type="SUPFAM" id="SSF51735">
    <property type="entry name" value="NAD(P)-binding Rossmann-fold domains"/>
    <property type="match status" value="1"/>
</dbReference>
<dbReference type="AlphaFoldDB" id="A0A1L7WKH6"/>
<dbReference type="PRINTS" id="PR00081">
    <property type="entry name" value="GDHRDH"/>
</dbReference>
<dbReference type="OrthoDB" id="191139at2759"/>
<dbReference type="GO" id="GO:0016491">
    <property type="term" value="F:oxidoreductase activity"/>
    <property type="evidence" value="ECO:0007669"/>
    <property type="project" value="UniProtKB-KW"/>
</dbReference>
<keyword evidence="5" id="KW-1185">Reference proteome</keyword>
<organism evidence="4 5">
    <name type="scientific">Phialocephala subalpina</name>
    <dbReference type="NCBI Taxonomy" id="576137"/>
    <lineage>
        <taxon>Eukaryota</taxon>
        <taxon>Fungi</taxon>
        <taxon>Dikarya</taxon>
        <taxon>Ascomycota</taxon>
        <taxon>Pezizomycotina</taxon>
        <taxon>Leotiomycetes</taxon>
        <taxon>Helotiales</taxon>
        <taxon>Mollisiaceae</taxon>
        <taxon>Phialocephala</taxon>
        <taxon>Phialocephala fortinii species complex</taxon>
    </lineage>
</organism>
<dbReference type="Pfam" id="PF00106">
    <property type="entry name" value="adh_short"/>
    <property type="match status" value="1"/>
</dbReference>
<dbReference type="Gene3D" id="3.40.50.720">
    <property type="entry name" value="NAD(P)-binding Rossmann-like Domain"/>
    <property type="match status" value="1"/>
</dbReference>
<evidence type="ECO:0000256" key="1">
    <source>
        <dbReference type="ARBA" id="ARBA00006484"/>
    </source>
</evidence>
<proteinExistence type="inferred from homology"/>
<gene>
    <name evidence="4" type="ORF">PAC_03144</name>
</gene>
<name>A0A1L7WKH6_9HELO</name>
<dbReference type="EMBL" id="FJOG01000003">
    <property type="protein sequence ID" value="CZR53266.1"/>
    <property type="molecule type" value="Genomic_DNA"/>
</dbReference>
<protein>
    <submittedName>
        <fullName evidence="4">Related to Oxidoreductase, short-chain dehydrogenase</fullName>
    </submittedName>
</protein>
<dbReference type="PANTHER" id="PTHR24320:SF236">
    <property type="entry name" value="SHORT-CHAIN DEHYDROGENASE-RELATED"/>
    <property type="match status" value="1"/>
</dbReference>